<keyword evidence="2" id="KW-0597">Phosphoprotein</keyword>
<organism evidence="8">
    <name type="scientific">Lyngbya confervoides BDU141951</name>
    <dbReference type="NCBI Taxonomy" id="1574623"/>
    <lineage>
        <taxon>Bacteria</taxon>
        <taxon>Bacillati</taxon>
        <taxon>Cyanobacteriota</taxon>
        <taxon>Cyanophyceae</taxon>
        <taxon>Oscillatoriophycideae</taxon>
        <taxon>Oscillatoriales</taxon>
        <taxon>Microcoleaceae</taxon>
        <taxon>Lyngbya</taxon>
    </lineage>
</organism>
<keyword evidence="6" id="KW-0143">Chaperone</keyword>
<dbReference type="Gene3D" id="2.60.34.10">
    <property type="entry name" value="Substrate Binding Domain Of DNAk, Chain A, domain 1"/>
    <property type="match status" value="1"/>
</dbReference>
<accession>A0A0C1YDQ2</accession>
<dbReference type="InterPro" id="IPR018181">
    <property type="entry name" value="Heat_shock_70_CS"/>
</dbReference>
<dbReference type="PROSITE" id="PS00329">
    <property type="entry name" value="HSP70_2"/>
    <property type="match status" value="1"/>
</dbReference>
<dbReference type="Pfam" id="PF00012">
    <property type="entry name" value="HSP70"/>
    <property type="match status" value="2"/>
</dbReference>
<reference evidence="8" key="2">
    <citation type="journal article" date="2015" name="Genome Announc.">
        <title>Draft Genome Sequence of Filamentous Marine Cyanobacterium Lyngbya confervoides Strain BDU141951.</title>
        <authorList>
            <person name="Chandrababunaidu M.M."/>
            <person name="Sen D."/>
            <person name="Tripathy S."/>
        </authorList>
    </citation>
    <scope>NUCLEOTIDE SEQUENCE</scope>
    <source>
        <strain evidence="8">BDU141951</strain>
    </source>
</reference>
<evidence type="ECO:0000256" key="4">
    <source>
        <dbReference type="ARBA" id="ARBA00022840"/>
    </source>
</evidence>
<dbReference type="AlphaFoldDB" id="A0A0C1YDQ2"/>
<dbReference type="SUPFAM" id="SSF53067">
    <property type="entry name" value="Actin-like ATPase domain"/>
    <property type="match status" value="2"/>
</dbReference>
<dbReference type="InterPro" id="IPR043129">
    <property type="entry name" value="ATPase_NBD"/>
</dbReference>
<sequence length="532" mass="58887">MTFAIDFGTSNTVITRWNSATQVPEVISLPGLAQKIGQNPPLVPSLAYIKDAAAGSVQIGQQVRDRGLDVSSDRRFFRNFKRGIGTSIQGFLPELDGQTVSFEQIGSWFLTEVIATLQTREGTADALVFTVPVDSFEVYRNWLGQTCEALDLQQVRMLDEPTAAALGYGIQQEETVLVMDFGGGTLDFSLVELAIAADRKPLGFILRWGNKSLAESSSQKPQRAKVLAKAGENLGGADIDNWLADYFHEQQGIGVTPLTQRLVERLKIQLSDKAQATESFFDDETLDSLTLKLDRATFEDILRQRQFFERLDGCMEQILQQGRRQGISIQDIDAVLLVGGTAQIPAVQQWLAGYFPSEKIRGDRPFTAVAEGALQVQQGIELTDFLYHSYGIRYWDRRNRRHGWQPIIRSGQPYPSPAPVEMVLGASTDNQPSIELVIGELGNEDALVTTEVFFEGDRLVTRQTQKDAQQIQPLNDTGAGRTIAKLDPLGVPGSDRIRVQFAVDGDRTLRITVDDILTGDTLVENRPVVQLS</sequence>
<dbReference type="PANTHER" id="PTHR19375">
    <property type="entry name" value="HEAT SHOCK PROTEIN 70KDA"/>
    <property type="match status" value="1"/>
</dbReference>
<dbReference type="GO" id="GO:0140662">
    <property type="term" value="F:ATP-dependent protein folding chaperone"/>
    <property type="evidence" value="ECO:0007669"/>
    <property type="project" value="InterPro"/>
</dbReference>
<keyword evidence="4 7" id="KW-0067">ATP-binding</keyword>
<gene>
    <name evidence="8" type="ORF">QQ91_001220</name>
</gene>
<evidence type="ECO:0000256" key="1">
    <source>
        <dbReference type="ARBA" id="ARBA00007381"/>
    </source>
</evidence>
<evidence type="ECO:0000256" key="2">
    <source>
        <dbReference type="ARBA" id="ARBA00022553"/>
    </source>
</evidence>
<comment type="caution">
    <text evidence="8">The sequence shown here is derived from an EMBL/GenBank/DDBJ whole genome shotgun (WGS) entry which is preliminary data.</text>
</comment>
<name>A0A0C1YDQ2_9CYAN</name>
<dbReference type="Gene3D" id="3.30.420.40">
    <property type="match status" value="2"/>
</dbReference>
<dbReference type="InterPro" id="IPR029047">
    <property type="entry name" value="HSP70_peptide-bd_sf"/>
</dbReference>
<reference evidence="8" key="3">
    <citation type="submission" date="2020-02" db="EMBL/GenBank/DDBJ databases">
        <authorList>
            <person name="Sarangi A.N."/>
            <person name="Ghosh S."/>
            <person name="Mukherjee M."/>
            <person name="Tripathy S."/>
        </authorList>
    </citation>
    <scope>NUCLEOTIDE SEQUENCE</scope>
    <source>
        <strain evidence="8">BDU141951</strain>
    </source>
</reference>
<dbReference type="GO" id="GO:0005524">
    <property type="term" value="F:ATP binding"/>
    <property type="evidence" value="ECO:0007669"/>
    <property type="project" value="UniProtKB-KW"/>
</dbReference>
<comment type="similarity">
    <text evidence="1 7">Belongs to the heat shock protein 70 family.</text>
</comment>
<reference evidence="8" key="1">
    <citation type="submission" date="2014-11" db="EMBL/GenBank/DDBJ databases">
        <authorList>
            <person name="Malar M.C."/>
            <person name="Sen D."/>
            <person name="Tripathy S."/>
        </authorList>
    </citation>
    <scope>NUCLEOTIDE SEQUENCE</scope>
    <source>
        <strain evidence="8">BDU141951</strain>
    </source>
</reference>
<evidence type="ECO:0000256" key="3">
    <source>
        <dbReference type="ARBA" id="ARBA00022741"/>
    </source>
</evidence>
<proteinExistence type="inferred from homology"/>
<dbReference type="EMBL" id="JTHE02000002">
    <property type="protein sequence ID" value="NEV65735.1"/>
    <property type="molecule type" value="Genomic_DNA"/>
</dbReference>
<keyword evidence="5" id="KW-0346">Stress response</keyword>
<evidence type="ECO:0000313" key="8">
    <source>
        <dbReference type="EMBL" id="NEV65735.1"/>
    </source>
</evidence>
<keyword evidence="3 7" id="KW-0547">Nucleotide-binding</keyword>
<evidence type="ECO:0000256" key="5">
    <source>
        <dbReference type="ARBA" id="ARBA00023016"/>
    </source>
</evidence>
<evidence type="ECO:0000256" key="7">
    <source>
        <dbReference type="RuleBase" id="RU003322"/>
    </source>
</evidence>
<dbReference type="Gene3D" id="3.90.640.10">
    <property type="entry name" value="Actin, Chain A, domain 4"/>
    <property type="match status" value="1"/>
</dbReference>
<protein>
    <submittedName>
        <fullName evidence="8">Hsp70 family protein</fullName>
    </submittedName>
</protein>
<dbReference type="InterPro" id="IPR013126">
    <property type="entry name" value="Hsp_70_fam"/>
</dbReference>
<dbReference type="PRINTS" id="PR00301">
    <property type="entry name" value="HEATSHOCK70"/>
</dbReference>
<evidence type="ECO:0000256" key="6">
    <source>
        <dbReference type="ARBA" id="ARBA00023186"/>
    </source>
</evidence>